<comment type="caution">
    <text evidence="1">The sequence shown here is derived from an EMBL/GenBank/DDBJ whole genome shotgun (WGS) entry which is preliminary data.</text>
</comment>
<evidence type="ECO:0000313" key="1">
    <source>
        <dbReference type="EMBL" id="MFA3843304.1"/>
    </source>
</evidence>
<sequence>MCLSVLTDDHPDPDALFEEYAELIGAMRDEDEERLLTLLDAHMQDAVTRLTGEAAQTEAVPDAAAG</sequence>
<protein>
    <submittedName>
        <fullName evidence="1">Uncharacterized protein</fullName>
    </submittedName>
</protein>
<organism evidence="1 2">
    <name type="scientific">Streptomyces aureus</name>
    <dbReference type="NCBI Taxonomy" id="193461"/>
    <lineage>
        <taxon>Bacteria</taxon>
        <taxon>Bacillati</taxon>
        <taxon>Actinomycetota</taxon>
        <taxon>Actinomycetes</taxon>
        <taxon>Kitasatosporales</taxon>
        <taxon>Streptomycetaceae</taxon>
        <taxon>Streptomyces</taxon>
    </lineage>
</organism>
<keyword evidence="2" id="KW-1185">Reference proteome</keyword>
<dbReference type="RefSeq" id="WP_372567132.1">
    <property type="nucleotide sequence ID" value="NZ_JBGOSP010000056.1"/>
</dbReference>
<accession>A0ABV4T097</accession>
<reference evidence="1 2" key="1">
    <citation type="submission" date="2024-08" db="EMBL/GenBank/DDBJ databases">
        <title>Genome sequence of Streptomyces aureus CACIA-1.46HGO.</title>
        <authorList>
            <person name="Evangelista-Martinez Z."/>
        </authorList>
    </citation>
    <scope>NUCLEOTIDE SEQUENCE [LARGE SCALE GENOMIC DNA]</scope>
    <source>
        <strain evidence="1 2">CACIA-1.46HGO</strain>
    </source>
</reference>
<proteinExistence type="predicted"/>
<dbReference type="Proteomes" id="UP001571476">
    <property type="component" value="Unassembled WGS sequence"/>
</dbReference>
<evidence type="ECO:0000313" key="2">
    <source>
        <dbReference type="Proteomes" id="UP001571476"/>
    </source>
</evidence>
<gene>
    <name evidence="1" type="ORF">ACEG43_45545</name>
</gene>
<dbReference type="EMBL" id="JBGOSP010000056">
    <property type="protein sequence ID" value="MFA3843304.1"/>
    <property type="molecule type" value="Genomic_DNA"/>
</dbReference>
<name>A0ABV4T097_9ACTN</name>